<evidence type="ECO:0000256" key="1">
    <source>
        <dbReference type="SAM" id="MobiDB-lite"/>
    </source>
</evidence>
<evidence type="ECO:0000259" key="2">
    <source>
        <dbReference type="Pfam" id="PF25062"/>
    </source>
</evidence>
<dbReference type="Pfam" id="PF25062">
    <property type="entry name" value="ARM_TT21_N"/>
    <property type="match status" value="1"/>
</dbReference>
<dbReference type="GO" id="GO:0061512">
    <property type="term" value="P:protein localization to cilium"/>
    <property type="evidence" value="ECO:0007669"/>
    <property type="project" value="TreeGrafter"/>
</dbReference>
<organism evidence="3">
    <name type="scientific">Mantoniella antarctica</name>
    <dbReference type="NCBI Taxonomy" id="81844"/>
    <lineage>
        <taxon>Eukaryota</taxon>
        <taxon>Viridiplantae</taxon>
        <taxon>Chlorophyta</taxon>
        <taxon>Mamiellophyceae</taxon>
        <taxon>Mamiellales</taxon>
        <taxon>Mamiellaceae</taxon>
        <taxon>Mantoniella</taxon>
    </lineage>
</organism>
<dbReference type="AlphaFoldDB" id="A0A7S0SA50"/>
<dbReference type="GO" id="GO:0005929">
    <property type="term" value="C:cilium"/>
    <property type="evidence" value="ECO:0007669"/>
    <property type="project" value="GOC"/>
</dbReference>
<evidence type="ECO:0000313" key="3">
    <source>
        <dbReference type="EMBL" id="CAD8701099.1"/>
    </source>
</evidence>
<accession>A0A7S0SA50</accession>
<dbReference type="InterPro" id="IPR040364">
    <property type="entry name" value="TTC21A/TTC21B"/>
</dbReference>
<dbReference type="EMBL" id="HBFC01006729">
    <property type="protein sequence ID" value="CAD8701099.1"/>
    <property type="molecule type" value="Transcribed_RNA"/>
</dbReference>
<sequence length="180" mass="19614">MSGGGDIQALVNYYARAGYARHIQTVCVEVLRKRTGDPTLQFWRTFGMILEGSYSEAIMQLEGLMGNREIELACVAACIHAHKMAKVVDEESVGDLEERMESEESGASEHALVQCATFYALVGGAEAWRAQSMAERVLQMSPNHRQARTLLGWIELGGGSGGGDDGRKVRRDGRILQPGG</sequence>
<proteinExistence type="predicted"/>
<feature type="region of interest" description="Disordered" evidence="1">
    <location>
        <begin position="160"/>
        <end position="180"/>
    </location>
</feature>
<dbReference type="GO" id="GO:0035721">
    <property type="term" value="P:intraciliary retrograde transport"/>
    <property type="evidence" value="ECO:0007669"/>
    <property type="project" value="TreeGrafter"/>
</dbReference>
<dbReference type="GO" id="GO:0030991">
    <property type="term" value="C:intraciliary transport particle A"/>
    <property type="evidence" value="ECO:0007669"/>
    <property type="project" value="TreeGrafter"/>
</dbReference>
<protein>
    <recommendedName>
        <fullName evidence="2">Tetratricopeptide repeat protein 21A/21B N-terminal ARM repeat domain-containing protein</fullName>
    </recommendedName>
</protein>
<name>A0A7S0SA50_9CHLO</name>
<dbReference type="PANTHER" id="PTHR14699:SF0">
    <property type="entry name" value="TETRATRICOPEPTIDE REPEAT PROTEIN 21 HOMOLOG"/>
    <property type="match status" value="1"/>
</dbReference>
<reference evidence="3" key="1">
    <citation type="submission" date="2021-01" db="EMBL/GenBank/DDBJ databases">
        <authorList>
            <person name="Corre E."/>
            <person name="Pelletier E."/>
            <person name="Niang G."/>
            <person name="Scheremetjew M."/>
            <person name="Finn R."/>
            <person name="Kale V."/>
            <person name="Holt S."/>
            <person name="Cochrane G."/>
            <person name="Meng A."/>
            <person name="Brown T."/>
            <person name="Cohen L."/>
        </authorList>
    </citation>
    <scope>NUCLEOTIDE SEQUENCE</scope>
    <source>
        <strain evidence="3">SL-175</strain>
    </source>
</reference>
<dbReference type="PANTHER" id="PTHR14699">
    <property type="entry name" value="STI2 PROTEIN-RELATED"/>
    <property type="match status" value="1"/>
</dbReference>
<gene>
    <name evidence="3" type="ORF">MANT1106_LOCUS3781</name>
</gene>
<feature type="domain" description="Tetratricopeptide repeat protein 21A/21B N-terminal ARM repeat" evidence="2">
    <location>
        <begin position="11"/>
        <end position="157"/>
    </location>
</feature>
<dbReference type="InterPro" id="IPR056833">
    <property type="entry name" value="ARM_TT21_N"/>
</dbReference>